<keyword evidence="2" id="KW-0328">Glycosyltransferase</keyword>
<dbReference type="InterPro" id="IPR029044">
    <property type="entry name" value="Nucleotide-diphossugar_trans"/>
</dbReference>
<proteinExistence type="predicted"/>
<dbReference type="RefSeq" id="WP_136994698.1">
    <property type="nucleotide sequence ID" value="NZ_SYVO01000095.1"/>
</dbReference>
<evidence type="ECO:0000259" key="8">
    <source>
        <dbReference type="Pfam" id="PF00535"/>
    </source>
</evidence>
<dbReference type="InterPro" id="IPR050256">
    <property type="entry name" value="Glycosyltransferase_2"/>
</dbReference>
<dbReference type="Proteomes" id="UP000305840">
    <property type="component" value="Unassembled WGS sequence"/>
</dbReference>
<evidence type="ECO:0000256" key="7">
    <source>
        <dbReference type="SAM" id="Phobius"/>
    </source>
</evidence>
<dbReference type="GO" id="GO:0016757">
    <property type="term" value="F:glycosyltransferase activity"/>
    <property type="evidence" value="ECO:0007669"/>
    <property type="project" value="UniProtKB-KW"/>
</dbReference>
<evidence type="ECO:0000256" key="3">
    <source>
        <dbReference type="ARBA" id="ARBA00022679"/>
    </source>
</evidence>
<keyword evidence="6 7" id="KW-0472">Membrane</keyword>
<feature type="transmembrane region" description="Helical" evidence="7">
    <location>
        <begin position="226"/>
        <end position="246"/>
    </location>
</feature>
<evidence type="ECO:0000256" key="5">
    <source>
        <dbReference type="ARBA" id="ARBA00022989"/>
    </source>
</evidence>
<keyword evidence="4 7" id="KW-0812">Transmembrane</keyword>
<dbReference type="InterPro" id="IPR001173">
    <property type="entry name" value="Glyco_trans_2-like"/>
</dbReference>
<dbReference type="PANTHER" id="PTHR48090">
    <property type="entry name" value="UNDECAPRENYL-PHOSPHATE 4-DEOXY-4-FORMAMIDO-L-ARABINOSE TRANSFERASE-RELATED"/>
    <property type="match status" value="1"/>
</dbReference>
<accession>A0A4U2EJK7</accession>
<evidence type="ECO:0000313" key="9">
    <source>
        <dbReference type="EMBL" id="TKG03415.1"/>
    </source>
</evidence>
<sequence>MDKISFIAPCFNEESVIEEYYIRLCEIADTYNEYEFEFVVVNDASEDGSAVLLDNLATRDIRLVIIHLAANVGQQTALFAGIEAAKGDINITIDIDLQDPPELIKLFIQKIEEGFEVIHAQRLSRAEETAFKKLSAKLFYRFLSITSSVCLIDDCGDFRAFTKPVRQAVSMYREKHKYLRGIFAIVGFNQTIVQYEREARYSGESKYSLAKMIALASDAVLNFSRFPIQLMFVVSTLMWSLGLIYLSKALISKFLFETTIDGWTSIIFFQVFFSGILLFFVALIGSYVGRIFEQGQERPDYVVRYTKNVKHNDDNS</sequence>
<evidence type="ECO:0000256" key="4">
    <source>
        <dbReference type="ARBA" id="ARBA00022692"/>
    </source>
</evidence>
<protein>
    <submittedName>
        <fullName evidence="9">Glycosyltransferase family 2 protein</fullName>
    </submittedName>
</protein>
<keyword evidence="3 9" id="KW-0808">Transferase</keyword>
<feature type="transmembrane region" description="Helical" evidence="7">
    <location>
        <begin position="266"/>
        <end position="288"/>
    </location>
</feature>
<dbReference type="CDD" id="cd04187">
    <property type="entry name" value="DPM1_like_bac"/>
    <property type="match status" value="1"/>
</dbReference>
<comment type="caution">
    <text evidence="9">The sequence shown here is derived from an EMBL/GenBank/DDBJ whole genome shotgun (WGS) entry which is preliminary data.</text>
</comment>
<gene>
    <name evidence="9" type="ORF">FCV91_21200</name>
</gene>
<dbReference type="PANTHER" id="PTHR48090:SF1">
    <property type="entry name" value="PROPHAGE BACTOPRENOL GLUCOSYL TRANSFERASE HOMOLOG"/>
    <property type="match status" value="1"/>
</dbReference>
<evidence type="ECO:0000313" key="10">
    <source>
        <dbReference type="Proteomes" id="UP000305840"/>
    </source>
</evidence>
<evidence type="ECO:0000256" key="6">
    <source>
        <dbReference type="ARBA" id="ARBA00023136"/>
    </source>
</evidence>
<comment type="subcellular location">
    <subcellularLocation>
        <location evidence="1">Membrane</location>
        <topology evidence="1">Multi-pass membrane protein</topology>
    </subcellularLocation>
</comment>
<dbReference type="SUPFAM" id="SSF53448">
    <property type="entry name" value="Nucleotide-diphospho-sugar transferases"/>
    <property type="match status" value="1"/>
</dbReference>
<dbReference type="AlphaFoldDB" id="A0A4U2EJK7"/>
<keyword evidence="5 7" id="KW-1133">Transmembrane helix</keyword>
<dbReference type="Pfam" id="PF00535">
    <property type="entry name" value="Glycos_transf_2"/>
    <property type="match status" value="1"/>
</dbReference>
<evidence type="ECO:0000256" key="2">
    <source>
        <dbReference type="ARBA" id="ARBA00022676"/>
    </source>
</evidence>
<dbReference type="EMBL" id="SYVO01000095">
    <property type="protein sequence ID" value="TKG03415.1"/>
    <property type="molecule type" value="Genomic_DNA"/>
</dbReference>
<reference evidence="9 10" key="1">
    <citation type="submission" date="2019-04" db="EMBL/GenBank/DDBJ databases">
        <title>A reverse ecology approach based on a biological definition of microbial populations.</title>
        <authorList>
            <person name="Arevalo P."/>
            <person name="Vaninsberghe D."/>
            <person name="Elsherbini J."/>
            <person name="Gore J."/>
            <person name="Polz M."/>
        </authorList>
    </citation>
    <scope>NUCLEOTIDE SEQUENCE [LARGE SCALE GENOMIC DNA]</scope>
    <source>
        <strain evidence="9 10">10N.222.48.A1</strain>
    </source>
</reference>
<organism evidence="9 10">
    <name type="scientific">Vibrio lentus</name>
    <dbReference type="NCBI Taxonomy" id="136468"/>
    <lineage>
        <taxon>Bacteria</taxon>
        <taxon>Pseudomonadati</taxon>
        <taxon>Pseudomonadota</taxon>
        <taxon>Gammaproteobacteria</taxon>
        <taxon>Vibrionales</taxon>
        <taxon>Vibrionaceae</taxon>
        <taxon>Vibrio</taxon>
    </lineage>
</organism>
<name>A0A4U2EJK7_9VIBR</name>
<dbReference type="Gene3D" id="3.90.550.10">
    <property type="entry name" value="Spore Coat Polysaccharide Biosynthesis Protein SpsA, Chain A"/>
    <property type="match status" value="1"/>
</dbReference>
<feature type="domain" description="Glycosyltransferase 2-like" evidence="8">
    <location>
        <begin position="5"/>
        <end position="156"/>
    </location>
</feature>
<evidence type="ECO:0000256" key="1">
    <source>
        <dbReference type="ARBA" id="ARBA00004141"/>
    </source>
</evidence>
<dbReference type="GO" id="GO:0005886">
    <property type="term" value="C:plasma membrane"/>
    <property type="evidence" value="ECO:0007669"/>
    <property type="project" value="TreeGrafter"/>
</dbReference>